<evidence type="ECO:0000256" key="7">
    <source>
        <dbReference type="ARBA" id="ARBA00023224"/>
    </source>
</evidence>
<organism evidence="14 15">
    <name type="scientific">Clostridium homopropionicum DSM 5847</name>
    <dbReference type="NCBI Taxonomy" id="1121318"/>
    <lineage>
        <taxon>Bacteria</taxon>
        <taxon>Bacillati</taxon>
        <taxon>Bacillota</taxon>
        <taxon>Clostridia</taxon>
        <taxon>Eubacteriales</taxon>
        <taxon>Clostridiaceae</taxon>
        <taxon>Clostridium</taxon>
    </lineage>
</organism>
<evidence type="ECO:0000259" key="12">
    <source>
        <dbReference type="PROSITE" id="PS50111"/>
    </source>
</evidence>
<feature type="coiled-coil region" evidence="10">
    <location>
        <begin position="562"/>
        <end position="589"/>
    </location>
</feature>
<evidence type="ECO:0000259" key="13">
    <source>
        <dbReference type="PROSITE" id="PS50885"/>
    </source>
</evidence>
<dbReference type="SMART" id="SM00304">
    <property type="entry name" value="HAMP"/>
    <property type="match status" value="1"/>
</dbReference>
<dbReference type="EMBL" id="LHUR01000027">
    <property type="protein sequence ID" value="KOA19273.1"/>
    <property type="molecule type" value="Genomic_DNA"/>
</dbReference>
<feature type="domain" description="Methyl-accepting transducer" evidence="12">
    <location>
        <begin position="400"/>
        <end position="657"/>
    </location>
</feature>
<proteinExistence type="inferred from homology"/>
<dbReference type="SUPFAM" id="SSF103190">
    <property type="entry name" value="Sensory domain-like"/>
    <property type="match status" value="1"/>
</dbReference>
<dbReference type="InterPro" id="IPR003660">
    <property type="entry name" value="HAMP_dom"/>
</dbReference>
<evidence type="ECO:0000256" key="8">
    <source>
        <dbReference type="ARBA" id="ARBA00029447"/>
    </source>
</evidence>
<dbReference type="SMART" id="SM00283">
    <property type="entry name" value="MA"/>
    <property type="match status" value="1"/>
</dbReference>
<evidence type="ECO:0000256" key="2">
    <source>
        <dbReference type="ARBA" id="ARBA00022475"/>
    </source>
</evidence>
<dbReference type="CDD" id="cd11386">
    <property type="entry name" value="MCP_signal"/>
    <property type="match status" value="1"/>
</dbReference>
<dbReference type="RefSeq" id="WP_052221886.1">
    <property type="nucleotide sequence ID" value="NZ_LHUR01000027.1"/>
</dbReference>
<dbReference type="SUPFAM" id="SSF58104">
    <property type="entry name" value="Methyl-accepting chemotaxis protein (MCP) signaling domain"/>
    <property type="match status" value="1"/>
</dbReference>
<dbReference type="CDD" id="cd06225">
    <property type="entry name" value="HAMP"/>
    <property type="match status" value="1"/>
</dbReference>
<keyword evidence="2" id="KW-1003">Cell membrane</keyword>
<accession>A0A0L6Z923</accession>
<reference evidence="15" key="1">
    <citation type="submission" date="2015-08" db="EMBL/GenBank/DDBJ databases">
        <title>Genome sequence of the strict anaerobe Clostridium homopropionicum LuHBu1 (DSM 5847T).</title>
        <authorList>
            <person name="Poehlein A."/>
            <person name="Beck M."/>
            <person name="Schiel-Bengelsdorf B."/>
            <person name="Bengelsdorf F.R."/>
            <person name="Daniel R."/>
            <person name="Duerre P."/>
        </authorList>
    </citation>
    <scope>NUCLEOTIDE SEQUENCE [LARGE SCALE GENOMIC DNA]</scope>
    <source>
        <strain evidence="15">DSM 5847</strain>
    </source>
</reference>
<dbReference type="STRING" id="36844.SAMN04488501_106138"/>
<dbReference type="InterPro" id="IPR029151">
    <property type="entry name" value="Sensor-like_sf"/>
</dbReference>
<dbReference type="Pfam" id="PF00672">
    <property type="entry name" value="HAMP"/>
    <property type="match status" value="1"/>
</dbReference>
<dbReference type="Pfam" id="PF02743">
    <property type="entry name" value="dCache_1"/>
    <property type="match status" value="1"/>
</dbReference>
<keyword evidence="7 9" id="KW-0807">Transducer</keyword>
<dbReference type="PROSITE" id="PS50885">
    <property type="entry name" value="HAMP"/>
    <property type="match status" value="1"/>
</dbReference>
<dbReference type="PROSITE" id="PS50111">
    <property type="entry name" value="CHEMOTAXIS_TRANSDUC_2"/>
    <property type="match status" value="1"/>
</dbReference>
<name>A0A0L6Z923_9CLOT</name>
<protein>
    <submittedName>
        <fullName evidence="14">Methyl-accepting chemotaxis protein McpB</fullName>
    </submittedName>
</protein>
<evidence type="ECO:0000256" key="10">
    <source>
        <dbReference type="SAM" id="Coils"/>
    </source>
</evidence>
<dbReference type="Pfam" id="PF00015">
    <property type="entry name" value="MCPsignal"/>
    <property type="match status" value="1"/>
</dbReference>
<gene>
    <name evidence="14" type="primary">mcpB_2</name>
    <name evidence="14" type="ORF">CLHOM_23790</name>
</gene>
<comment type="caution">
    <text evidence="14">The sequence shown here is derived from an EMBL/GenBank/DDBJ whole genome shotgun (WGS) entry which is preliminary data.</text>
</comment>
<keyword evidence="10" id="KW-0175">Coiled coil</keyword>
<dbReference type="GO" id="GO:0006935">
    <property type="term" value="P:chemotaxis"/>
    <property type="evidence" value="ECO:0007669"/>
    <property type="project" value="UniProtKB-KW"/>
</dbReference>
<evidence type="ECO:0000256" key="9">
    <source>
        <dbReference type="PROSITE-ProRule" id="PRU00284"/>
    </source>
</evidence>
<comment type="similarity">
    <text evidence="8">Belongs to the methyl-accepting chemotaxis (MCP) protein family.</text>
</comment>
<dbReference type="PATRIC" id="fig|1121318.3.peg.2393"/>
<evidence type="ECO:0000313" key="15">
    <source>
        <dbReference type="Proteomes" id="UP000037043"/>
    </source>
</evidence>
<feature type="transmembrane region" description="Helical" evidence="11">
    <location>
        <begin position="12"/>
        <end position="38"/>
    </location>
</feature>
<dbReference type="Gene3D" id="3.30.450.20">
    <property type="entry name" value="PAS domain"/>
    <property type="match status" value="1"/>
</dbReference>
<keyword evidence="5 11" id="KW-1133">Transmembrane helix</keyword>
<dbReference type="AlphaFoldDB" id="A0A0L6Z923"/>
<feature type="transmembrane region" description="Helical" evidence="11">
    <location>
        <begin position="308"/>
        <end position="326"/>
    </location>
</feature>
<evidence type="ECO:0000256" key="4">
    <source>
        <dbReference type="ARBA" id="ARBA00022692"/>
    </source>
</evidence>
<feature type="domain" description="HAMP" evidence="13">
    <location>
        <begin position="328"/>
        <end position="381"/>
    </location>
</feature>
<evidence type="ECO:0000256" key="11">
    <source>
        <dbReference type="SAM" id="Phobius"/>
    </source>
</evidence>
<dbReference type="PANTHER" id="PTHR32089">
    <property type="entry name" value="METHYL-ACCEPTING CHEMOTAXIS PROTEIN MCPB"/>
    <property type="match status" value="1"/>
</dbReference>
<dbReference type="CDD" id="cd12912">
    <property type="entry name" value="PDC2_MCP_like"/>
    <property type="match status" value="1"/>
</dbReference>
<evidence type="ECO:0000256" key="3">
    <source>
        <dbReference type="ARBA" id="ARBA00022500"/>
    </source>
</evidence>
<evidence type="ECO:0000256" key="5">
    <source>
        <dbReference type="ARBA" id="ARBA00022989"/>
    </source>
</evidence>
<dbReference type="CDD" id="cd18773">
    <property type="entry name" value="PDC1_HK_sensor"/>
    <property type="match status" value="1"/>
</dbReference>
<comment type="subcellular location">
    <subcellularLocation>
        <location evidence="1">Cell membrane</location>
        <topology evidence="1">Multi-pass membrane protein</topology>
    </subcellularLocation>
</comment>
<dbReference type="GO" id="GO:0007165">
    <property type="term" value="P:signal transduction"/>
    <property type="evidence" value="ECO:0007669"/>
    <property type="project" value="UniProtKB-KW"/>
</dbReference>
<dbReference type="GO" id="GO:0005886">
    <property type="term" value="C:plasma membrane"/>
    <property type="evidence" value="ECO:0007669"/>
    <property type="project" value="UniProtKB-SubCell"/>
</dbReference>
<keyword evidence="4 11" id="KW-0812">Transmembrane</keyword>
<keyword evidence="15" id="KW-1185">Reference proteome</keyword>
<dbReference type="Gene3D" id="1.10.8.500">
    <property type="entry name" value="HAMP domain in histidine kinase"/>
    <property type="match status" value="1"/>
</dbReference>
<evidence type="ECO:0000256" key="6">
    <source>
        <dbReference type="ARBA" id="ARBA00023136"/>
    </source>
</evidence>
<sequence>MKRKNIIKMNIFVKLLSMSLVLVIIPVTIIGIIGTTLFSRTIQQQTITQMQNSANDKLDLLQQVIDGAKNTAYSSSSENNARSILSIISNGEANSKANELNVKKQIVNGYLKDIYTKSNGMYENMFYTDNAGKIIADALDGKNIGNDVSSLKFYKLSSQSKNISVGDVGISPSSKKPVITIGVPLFDDNKKYIGTFGASINFEKLTEMLVKKDNGVNYNYGVLNSNGVMIAHENKDLIFKADFTKENDTVKKLFASMQQENQGSGFYTLNGVQKLMTYSSYKENNWYVFTAYTVSDYMKPINNFRNTFMIIELICIIIAAIVAFMFSNSVSKPLKNLAESAKAISTGDLTQEVHIVKSKDEIGQLTLYFSDMLNNLRSLISQVKDMSGNVAASSEEMMASSEEVSKTSEQIANAVSDLAKGALEQAASSEEGNVKLIEVINGLNDIAADMIKSEELSNGAKDSVEDGKKSVEYQRIKMSENKQVSNGVADAISSLSEKSAEIGSILLVIKSISEQTNLLALNAAIEAARAGEHGRGFAVVSDEIRKLAEQSSSSVNKIDSIIEEVQISVEQAVNEMKKAKVVVEDQEKALFDTVSAFEKISEAVTIIHDYINKVSKETKILTVNANNTGDAINNIASISQETASSTEEVAASTEEQTSIIHQIAESAESLSAIANELQESINKFLL</sequence>
<keyword evidence="6 11" id="KW-0472">Membrane</keyword>
<dbReference type="PANTHER" id="PTHR32089:SF112">
    <property type="entry name" value="LYSOZYME-LIKE PROTEIN-RELATED"/>
    <property type="match status" value="1"/>
</dbReference>
<evidence type="ECO:0000313" key="14">
    <source>
        <dbReference type="EMBL" id="KOA19273.1"/>
    </source>
</evidence>
<dbReference type="Gene3D" id="1.10.287.950">
    <property type="entry name" value="Methyl-accepting chemotaxis protein"/>
    <property type="match status" value="1"/>
</dbReference>
<evidence type="ECO:0000256" key="1">
    <source>
        <dbReference type="ARBA" id="ARBA00004651"/>
    </source>
</evidence>
<dbReference type="Proteomes" id="UP000037043">
    <property type="component" value="Unassembled WGS sequence"/>
</dbReference>
<dbReference type="InterPro" id="IPR004089">
    <property type="entry name" value="MCPsignal_dom"/>
</dbReference>
<keyword evidence="3" id="KW-0145">Chemotaxis</keyword>
<dbReference type="InterPro" id="IPR033479">
    <property type="entry name" value="dCache_1"/>
</dbReference>